<keyword evidence="2" id="KW-1185">Reference proteome</keyword>
<protein>
    <submittedName>
        <fullName evidence="1">Uncharacterized protein</fullName>
    </submittedName>
</protein>
<evidence type="ECO:0000313" key="1">
    <source>
        <dbReference type="EMBL" id="KNZ56079.1"/>
    </source>
</evidence>
<dbReference type="OrthoDB" id="413361at2759"/>
<gene>
    <name evidence="1" type="ORF">VP01_24g5</name>
</gene>
<reference evidence="1 2" key="1">
    <citation type="submission" date="2015-08" db="EMBL/GenBank/DDBJ databases">
        <title>Next Generation Sequencing and Analysis of the Genome of Puccinia sorghi L Schw, the Causal Agent of Maize Common Rust.</title>
        <authorList>
            <person name="Rochi L."/>
            <person name="Burguener G."/>
            <person name="Darino M."/>
            <person name="Turjanski A."/>
            <person name="Kreff E."/>
            <person name="Dieguez M.J."/>
            <person name="Sacco F."/>
        </authorList>
    </citation>
    <scope>NUCLEOTIDE SEQUENCE [LARGE SCALE GENOMIC DNA]</scope>
    <source>
        <strain evidence="1 2">RO10H11247</strain>
    </source>
</reference>
<evidence type="ECO:0000313" key="2">
    <source>
        <dbReference type="Proteomes" id="UP000037035"/>
    </source>
</evidence>
<accession>A0A0L6V5T8</accession>
<sequence>MLLGEARTQWHEVKKVWQYLKGTSNLKLTLSIKEPTQLLQIFSNASWGDDPQDRTSHSKQRSITYSSTEAELNPLVESFHEGIWLKALLAELWNIQLDSANHLINDPDLNEQLMMSEEEITN</sequence>
<dbReference type="Proteomes" id="UP000037035">
    <property type="component" value="Unassembled WGS sequence"/>
</dbReference>
<dbReference type="EMBL" id="LAVV01007392">
    <property type="protein sequence ID" value="KNZ56079.1"/>
    <property type="molecule type" value="Genomic_DNA"/>
</dbReference>
<comment type="caution">
    <text evidence="1">The sequence shown here is derived from an EMBL/GenBank/DDBJ whole genome shotgun (WGS) entry which is preliminary data.</text>
</comment>
<organism evidence="1 2">
    <name type="scientific">Puccinia sorghi</name>
    <dbReference type="NCBI Taxonomy" id="27349"/>
    <lineage>
        <taxon>Eukaryota</taxon>
        <taxon>Fungi</taxon>
        <taxon>Dikarya</taxon>
        <taxon>Basidiomycota</taxon>
        <taxon>Pucciniomycotina</taxon>
        <taxon>Pucciniomycetes</taxon>
        <taxon>Pucciniales</taxon>
        <taxon>Pucciniaceae</taxon>
        <taxon>Puccinia</taxon>
    </lineage>
</organism>
<name>A0A0L6V5T8_9BASI</name>
<dbReference type="VEuPathDB" id="FungiDB:VP01_24g5"/>
<dbReference type="AlphaFoldDB" id="A0A0L6V5T8"/>
<proteinExistence type="predicted"/>